<dbReference type="Proteomes" id="UP000799440">
    <property type="component" value="Unassembled WGS sequence"/>
</dbReference>
<evidence type="ECO:0000256" key="1">
    <source>
        <dbReference type="SAM" id="SignalP"/>
    </source>
</evidence>
<sequence length="83" mass="9546">MRCYVFGFSAQILLFMRCVAAWRVPGFAPQQQLKEEVPEVADQEQGVKVSTYIPDGAVRVPGRNHAYYTWPTWMDKPDRPQDA</sequence>
<keyword evidence="3" id="KW-1185">Reference proteome</keyword>
<evidence type="ECO:0008006" key="4">
    <source>
        <dbReference type="Google" id="ProtNLM"/>
    </source>
</evidence>
<dbReference type="EMBL" id="MU006565">
    <property type="protein sequence ID" value="KAF2749732.1"/>
    <property type="molecule type" value="Genomic_DNA"/>
</dbReference>
<feature type="chain" id="PRO_5025344625" description="Secreted protein" evidence="1">
    <location>
        <begin position="22"/>
        <end position="83"/>
    </location>
</feature>
<dbReference type="AlphaFoldDB" id="A0A6A6VGL2"/>
<evidence type="ECO:0000313" key="3">
    <source>
        <dbReference type="Proteomes" id="UP000799440"/>
    </source>
</evidence>
<evidence type="ECO:0000313" key="2">
    <source>
        <dbReference type="EMBL" id="KAF2749732.1"/>
    </source>
</evidence>
<keyword evidence="1" id="KW-0732">Signal</keyword>
<organism evidence="2 3">
    <name type="scientific">Sporormia fimetaria CBS 119925</name>
    <dbReference type="NCBI Taxonomy" id="1340428"/>
    <lineage>
        <taxon>Eukaryota</taxon>
        <taxon>Fungi</taxon>
        <taxon>Dikarya</taxon>
        <taxon>Ascomycota</taxon>
        <taxon>Pezizomycotina</taxon>
        <taxon>Dothideomycetes</taxon>
        <taxon>Pleosporomycetidae</taxon>
        <taxon>Pleosporales</taxon>
        <taxon>Sporormiaceae</taxon>
        <taxon>Sporormia</taxon>
    </lineage>
</organism>
<name>A0A6A6VGL2_9PLEO</name>
<gene>
    <name evidence="2" type="ORF">M011DRAFT_465401</name>
</gene>
<protein>
    <recommendedName>
        <fullName evidence="4">Secreted protein</fullName>
    </recommendedName>
</protein>
<reference evidence="2" key="1">
    <citation type="journal article" date="2020" name="Stud. Mycol.">
        <title>101 Dothideomycetes genomes: a test case for predicting lifestyles and emergence of pathogens.</title>
        <authorList>
            <person name="Haridas S."/>
            <person name="Albert R."/>
            <person name="Binder M."/>
            <person name="Bloem J."/>
            <person name="Labutti K."/>
            <person name="Salamov A."/>
            <person name="Andreopoulos B."/>
            <person name="Baker S."/>
            <person name="Barry K."/>
            <person name="Bills G."/>
            <person name="Bluhm B."/>
            <person name="Cannon C."/>
            <person name="Castanera R."/>
            <person name="Culley D."/>
            <person name="Daum C."/>
            <person name="Ezra D."/>
            <person name="Gonzalez J."/>
            <person name="Henrissat B."/>
            <person name="Kuo A."/>
            <person name="Liang C."/>
            <person name="Lipzen A."/>
            <person name="Lutzoni F."/>
            <person name="Magnuson J."/>
            <person name="Mondo S."/>
            <person name="Nolan M."/>
            <person name="Ohm R."/>
            <person name="Pangilinan J."/>
            <person name="Park H.-J."/>
            <person name="Ramirez L."/>
            <person name="Alfaro M."/>
            <person name="Sun H."/>
            <person name="Tritt A."/>
            <person name="Yoshinaga Y."/>
            <person name="Zwiers L.-H."/>
            <person name="Turgeon B."/>
            <person name="Goodwin S."/>
            <person name="Spatafora J."/>
            <person name="Crous P."/>
            <person name="Grigoriev I."/>
        </authorList>
    </citation>
    <scope>NUCLEOTIDE SEQUENCE</scope>
    <source>
        <strain evidence="2">CBS 119925</strain>
    </source>
</reference>
<feature type="signal peptide" evidence="1">
    <location>
        <begin position="1"/>
        <end position="21"/>
    </location>
</feature>
<proteinExistence type="predicted"/>
<accession>A0A6A6VGL2</accession>